<protein>
    <submittedName>
        <fullName evidence="7">ETS domain-containing protein</fullName>
    </submittedName>
</protein>
<dbReference type="PRINTS" id="PR00454">
    <property type="entry name" value="ETSDOMAIN"/>
</dbReference>
<feature type="compositionally biased region" description="Low complexity" evidence="4">
    <location>
        <begin position="183"/>
        <end position="202"/>
    </location>
</feature>
<keyword evidence="2 3" id="KW-0238">DNA-binding</keyword>
<evidence type="ECO:0000256" key="2">
    <source>
        <dbReference type="ARBA" id="ARBA00023125"/>
    </source>
</evidence>
<dbReference type="WBParaSite" id="jg15130">
    <property type="protein sequence ID" value="jg15130"/>
    <property type="gene ID" value="jg15130"/>
</dbReference>
<dbReference type="InterPro" id="IPR036388">
    <property type="entry name" value="WH-like_DNA-bd_sf"/>
</dbReference>
<feature type="compositionally biased region" description="Polar residues" evidence="4">
    <location>
        <begin position="209"/>
        <end position="227"/>
    </location>
</feature>
<dbReference type="Proteomes" id="UP000887574">
    <property type="component" value="Unplaced"/>
</dbReference>
<keyword evidence="3" id="KW-0539">Nucleus</keyword>
<reference evidence="7" key="1">
    <citation type="submission" date="2022-11" db="UniProtKB">
        <authorList>
            <consortium name="WormBaseParasite"/>
        </authorList>
    </citation>
    <scope>IDENTIFICATION</scope>
</reference>
<proteinExistence type="inferred from homology"/>
<dbReference type="GO" id="GO:0000981">
    <property type="term" value="F:DNA-binding transcription factor activity, RNA polymerase II-specific"/>
    <property type="evidence" value="ECO:0007669"/>
    <property type="project" value="TreeGrafter"/>
</dbReference>
<feature type="domain" description="ETS" evidence="5">
    <location>
        <begin position="358"/>
        <end position="409"/>
    </location>
</feature>
<keyword evidence="6" id="KW-1185">Reference proteome</keyword>
<dbReference type="GO" id="GO:0005634">
    <property type="term" value="C:nucleus"/>
    <property type="evidence" value="ECO:0007669"/>
    <property type="project" value="UniProtKB-SubCell"/>
</dbReference>
<dbReference type="InterPro" id="IPR000418">
    <property type="entry name" value="Ets_dom"/>
</dbReference>
<dbReference type="Gene3D" id="1.10.10.10">
    <property type="entry name" value="Winged helix-like DNA-binding domain superfamily/Winged helix DNA-binding domain"/>
    <property type="match status" value="1"/>
</dbReference>
<dbReference type="InterPro" id="IPR036390">
    <property type="entry name" value="WH_DNA-bd_sf"/>
</dbReference>
<dbReference type="PANTHER" id="PTHR11849:SF191">
    <property type="entry name" value="ECDYSONE-INDUCED PROTEIN 74EF ISOFORM B"/>
    <property type="match status" value="1"/>
</dbReference>
<feature type="region of interest" description="Disordered" evidence="4">
    <location>
        <begin position="183"/>
        <end position="238"/>
    </location>
</feature>
<sequence length="409" mass="44495">MINSSTPDYSLFWMRPDGSPYFHSIQPSGPEDMVTSSTPKSVPCNTELMEGWLEASRQTLAAALQQVSNPPLLASCPFPMNLEHRRTSAPACLWPGNSLSGLPPFPAFHPLTNVQPLPTHSNVDLAAVPPPSFPFGKAVPLNLMLFHKLLARPPPISNFMNCPTQTVNPATRTESAHLHANSLSNAAKSPSTSSSPDSGLGTEAEHHQIYSTQSSNNTLPQLPNWNGKSDPAAPANPVVALTNPTAATVTLSHTSTTLNASGRASECPSRKPIGTNNFGNGSQESHRNEGSSSSLSNNRHHPYLMHKHLLHNYGMAPGVVGSGRRFSCSSPPAYGPSSSIQNSSVYGIRRRSRDGQITYLWEFLLHILQDKEYCPKYIKWLDQNKGIFKLVDSKAVSRLWGMHKNKPGR</sequence>
<evidence type="ECO:0000256" key="1">
    <source>
        <dbReference type="ARBA" id="ARBA00005562"/>
    </source>
</evidence>
<dbReference type="PROSITE" id="PS50061">
    <property type="entry name" value="ETS_DOMAIN_3"/>
    <property type="match status" value="1"/>
</dbReference>
<comment type="similarity">
    <text evidence="1 3">Belongs to the ETS family.</text>
</comment>
<dbReference type="GO" id="GO:0043565">
    <property type="term" value="F:sequence-specific DNA binding"/>
    <property type="evidence" value="ECO:0007669"/>
    <property type="project" value="InterPro"/>
</dbReference>
<organism evidence="6 7">
    <name type="scientific">Ditylenchus dipsaci</name>
    <dbReference type="NCBI Taxonomy" id="166011"/>
    <lineage>
        <taxon>Eukaryota</taxon>
        <taxon>Metazoa</taxon>
        <taxon>Ecdysozoa</taxon>
        <taxon>Nematoda</taxon>
        <taxon>Chromadorea</taxon>
        <taxon>Rhabditida</taxon>
        <taxon>Tylenchina</taxon>
        <taxon>Tylenchomorpha</taxon>
        <taxon>Sphaerularioidea</taxon>
        <taxon>Anguinidae</taxon>
        <taxon>Anguininae</taxon>
        <taxon>Ditylenchus</taxon>
    </lineage>
</organism>
<name>A0A915D3Y9_9BILA</name>
<dbReference type="InterPro" id="IPR046328">
    <property type="entry name" value="ETS_fam"/>
</dbReference>
<dbReference type="PROSITE" id="PS00345">
    <property type="entry name" value="ETS_DOMAIN_1"/>
    <property type="match status" value="1"/>
</dbReference>
<evidence type="ECO:0000259" key="5">
    <source>
        <dbReference type="PROSITE" id="PS50061"/>
    </source>
</evidence>
<dbReference type="AlphaFoldDB" id="A0A915D3Y9"/>
<dbReference type="GO" id="GO:0030154">
    <property type="term" value="P:cell differentiation"/>
    <property type="evidence" value="ECO:0007669"/>
    <property type="project" value="TreeGrafter"/>
</dbReference>
<dbReference type="PANTHER" id="PTHR11849">
    <property type="entry name" value="ETS"/>
    <property type="match status" value="1"/>
</dbReference>
<dbReference type="SUPFAM" id="SSF46785">
    <property type="entry name" value="Winged helix' DNA-binding domain"/>
    <property type="match status" value="1"/>
</dbReference>
<evidence type="ECO:0000313" key="6">
    <source>
        <dbReference type="Proteomes" id="UP000887574"/>
    </source>
</evidence>
<evidence type="ECO:0000256" key="4">
    <source>
        <dbReference type="SAM" id="MobiDB-lite"/>
    </source>
</evidence>
<comment type="subcellular location">
    <subcellularLocation>
        <location evidence="3">Nucleus</location>
    </subcellularLocation>
</comment>
<accession>A0A915D3Y9</accession>
<dbReference type="SMART" id="SM00413">
    <property type="entry name" value="ETS"/>
    <property type="match status" value="1"/>
</dbReference>
<feature type="compositionally biased region" description="Polar residues" evidence="4">
    <location>
        <begin position="274"/>
        <end position="283"/>
    </location>
</feature>
<evidence type="ECO:0000313" key="7">
    <source>
        <dbReference type="WBParaSite" id="jg15130"/>
    </source>
</evidence>
<dbReference type="Pfam" id="PF00178">
    <property type="entry name" value="Ets"/>
    <property type="match status" value="1"/>
</dbReference>
<feature type="compositionally biased region" description="Polar residues" evidence="4">
    <location>
        <begin position="253"/>
        <end position="262"/>
    </location>
</feature>
<evidence type="ECO:0000256" key="3">
    <source>
        <dbReference type="RuleBase" id="RU004019"/>
    </source>
</evidence>
<feature type="region of interest" description="Disordered" evidence="4">
    <location>
        <begin position="253"/>
        <end position="299"/>
    </location>
</feature>